<organism evidence="1 2">
    <name type="scientific">Taxus chinensis</name>
    <name type="common">Chinese yew</name>
    <name type="synonym">Taxus wallichiana var. chinensis</name>
    <dbReference type="NCBI Taxonomy" id="29808"/>
    <lineage>
        <taxon>Eukaryota</taxon>
        <taxon>Viridiplantae</taxon>
        <taxon>Streptophyta</taxon>
        <taxon>Embryophyta</taxon>
        <taxon>Tracheophyta</taxon>
        <taxon>Spermatophyta</taxon>
        <taxon>Pinopsida</taxon>
        <taxon>Pinidae</taxon>
        <taxon>Conifers II</taxon>
        <taxon>Cupressales</taxon>
        <taxon>Taxaceae</taxon>
        <taxon>Taxus</taxon>
    </lineage>
</organism>
<evidence type="ECO:0000313" key="1">
    <source>
        <dbReference type="EMBL" id="KAH9296566.1"/>
    </source>
</evidence>
<dbReference type="EMBL" id="JAHRHJ020000011">
    <property type="protein sequence ID" value="KAH9296566.1"/>
    <property type="molecule type" value="Genomic_DNA"/>
</dbReference>
<feature type="non-terminal residue" evidence="1">
    <location>
        <position position="77"/>
    </location>
</feature>
<gene>
    <name evidence="1" type="ORF">KI387_040154</name>
</gene>
<evidence type="ECO:0000313" key="2">
    <source>
        <dbReference type="Proteomes" id="UP000824469"/>
    </source>
</evidence>
<dbReference type="AlphaFoldDB" id="A0AA38CC59"/>
<dbReference type="Proteomes" id="UP000824469">
    <property type="component" value="Unassembled WGS sequence"/>
</dbReference>
<name>A0AA38CC59_TAXCH</name>
<protein>
    <submittedName>
        <fullName evidence="1">Uncharacterized protein</fullName>
    </submittedName>
</protein>
<keyword evidence="2" id="KW-1185">Reference proteome</keyword>
<feature type="non-terminal residue" evidence="1">
    <location>
        <position position="1"/>
    </location>
</feature>
<proteinExistence type="predicted"/>
<sequence>YINKFNGFNESIVIEFTTTLKDMHETVKGLQFKVHDEILATVTRLLVEGEMFPAKSNPEEACVEFADKDDNFVANRQ</sequence>
<reference evidence="1 2" key="1">
    <citation type="journal article" date="2021" name="Nat. Plants">
        <title>The Taxus genome provides insights into paclitaxel biosynthesis.</title>
        <authorList>
            <person name="Xiong X."/>
            <person name="Gou J."/>
            <person name="Liao Q."/>
            <person name="Li Y."/>
            <person name="Zhou Q."/>
            <person name="Bi G."/>
            <person name="Li C."/>
            <person name="Du R."/>
            <person name="Wang X."/>
            <person name="Sun T."/>
            <person name="Guo L."/>
            <person name="Liang H."/>
            <person name="Lu P."/>
            <person name="Wu Y."/>
            <person name="Zhang Z."/>
            <person name="Ro D.K."/>
            <person name="Shang Y."/>
            <person name="Huang S."/>
            <person name="Yan J."/>
        </authorList>
    </citation>
    <scope>NUCLEOTIDE SEQUENCE [LARGE SCALE GENOMIC DNA]</scope>
    <source>
        <strain evidence="1">Ta-2019</strain>
    </source>
</reference>
<accession>A0AA38CC59</accession>
<comment type="caution">
    <text evidence="1">The sequence shown here is derived from an EMBL/GenBank/DDBJ whole genome shotgun (WGS) entry which is preliminary data.</text>
</comment>